<comment type="caution">
    <text evidence="1">The sequence shown here is derived from an EMBL/GenBank/DDBJ whole genome shotgun (WGS) entry which is preliminary data.</text>
</comment>
<dbReference type="EMBL" id="SZOD01001562">
    <property type="protein sequence ID" value="TKI74454.1"/>
    <property type="molecule type" value="Genomic_DNA"/>
</dbReference>
<proteinExistence type="predicted"/>
<evidence type="ECO:0000313" key="2">
    <source>
        <dbReference type="Proteomes" id="UP000305524"/>
    </source>
</evidence>
<name>A0A4U2ZIQ4_BACMY</name>
<feature type="non-terminal residue" evidence="1">
    <location>
        <position position="1"/>
    </location>
</feature>
<evidence type="ECO:0000313" key="1">
    <source>
        <dbReference type="EMBL" id="TKI74454.1"/>
    </source>
</evidence>
<gene>
    <name evidence="1" type="ORF">FC701_36250</name>
</gene>
<protein>
    <submittedName>
        <fullName evidence="1">Tape measure protein</fullName>
    </submittedName>
</protein>
<reference evidence="1 2" key="1">
    <citation type="journal article" date="2019" name="Environ. Microbiol.">
        <title>An active ?-lactamase is a part of an orchestrated cell wall stress resistance network of Bacillus subtilis and related rhizosphere species.</title>
        <authorList>
            <person name="Bucher T."/>
            <person name="Keren-Paz A."/>
            <person name="Hausser J."/>
            <person name="Olender T."/>
            <person name="Cytryn E."/>
            <person name="Kolodkin-Gal I."/>
        </authorList>
    </citation>
    <scope>NUCLEOTIDE SEQUENCE [LARGE SCALE GENOMIC DNA]</scope>
    <source>
        <strain evidence="1 2">I186</strain>
    </source>
</reference>
<dbReference type="AlphaFoldDB" id="A0A4U2ZIQ4"/>
<sequence>GNSNSNANKSDSYNFADMFRGSTFVIREEADVQKLAVELGKHIKTSGRRVGQL</sequence>
<organism evidence="1 2">
    <name type="scientific">Bacillus mycoides</name>
    <dbReference type="NCBI Taxonomy" id="1405"/>
    <lineage>
        <taxon>Bacteria</taxon>
        <taxon>Bacillati</taxon>
        <taxon>Bacillota</taxon>
        <taxon>Bacilli</taxon>
        <taxon>Bacillales</taxon>
        <taxon>Bacillaceae</taxon>
        <taxon>Bacillus</taxon>
        <taxon>Bacillus cereus group</taxon>
    </lineage>
</organism>
<accession>A0A4U2ZIQ4</accession>
<dbReference type="Proteomes" id="UP000305524">
    <property type="component" value="Unassembled WGS sequence"/>
</dbReference>